<name>A0ABR4BBU8_9LECA</name>
<dbReference type="Proteomes" id="UP001590951">
    <property type="component" value="Unassembled WGS sequence"/>
</dbReference>
<dbReference type="Pfam" id="PF07217">
    <property type="entry name" value="Het-C"/>
    <property type="match status" value="1"/>
</dbReference>
<evidence type="ECO:0000313" key="2">
    <source>
        <dbReference type="Proteomes" id="UP001590951"/>
    </source>
</evidence>
<gene>
    <name evidence="1" type="ORF">ABVK25_004724</name>
</gene>
<organism evidence="1 2">
    <name type="scientific">Lepraria finkii</name>
    <dbReference type="NCBI Taxonomy" id="1340010"/>
    <lineage>
        <taxon>Eukaryota</taxon>
        <taxon>Fungi</taxon>
        <taxon>Dikarya</taxon>
        <taxon>Ascomycota</taxon>
        <taxon>Pezizomycotina</taxon>
        <taxon>Lecanoromycetes</taxon>
        <taxon>OSLEUM clade</taxon>
        <taxon>Lecanoromycetidae</taxon>
        <taxon>Lecanorales</taxon>
        <taxon>Lecanorineae</taxon>
        <taxon>Stereocaulaceae</taxon>
        <taxon>Lepraria</taxon>
    </lineage>
</organism>
<reference evidence="1 2" key="1">
    <citation type="submission" date="2024-09" db="EMBL/GenBank/DDBJ databases">
        <title>Rethinking Asexuality: The Enigmatic Case of Functional Sexual Genes in Lepraria (Stereocaulaceae).</title>
        <authorList>
            <person name="Doellman M."/>
            <person name="Sun Y."/>
            <person name="Barcenas-Pena A."/>
            <person name="Lumbsch H.T."/>
            <person name="Grewe F."/>
        </authorList>
    </citation>
    <scope>NUCLEOTIDE SEQUENCE [LARGE SCALE GENOMIC DNA]</scope>
    <source>
        <strain evidence="1 2">Grewe 0041</strain>
    </source>
</reference>
<proteinExistence type="predicted"/>
<sequence>MKILILRTTDNPKRYDSEAQKVDERLRGPVLPIELKIDNAKMGITTSSAHIRGQLKDEIVRGPQPEGDDQTKYDPMRHLGGALHCLEDAGVVTTAAGPAPPLITGSFGPLDLYESLLGELDDQVVSGTLNELDITIGSDSSSLTSDIDVVKLALKGAEFARAKAPPIIYSQLEGLKSSGGGTGTNQIR</sequence>
<evidence type="ECO:0000313" key="1">
    <source>
        <dbReference type="EMBL" id="KAL2054902.1"/>
    </source>
</evidence>
<accession>A0ABR4BBU8</accession>
<dbReference type="InterPro" id="IPR010816">
    <property type="entry name" value="Het-C"/>
</dbReference>
<protein>
    <submittedName>
        <fullName evidence="1">Uncharacterized protein</fullName>
    </submittedName>
</protein>
<keyword evidence="2" id="KW-1185">Reference proteome</keyword>
<comment type="caution">
    <text evidence="1">The sequence shown here is derived from an EMBL/GenBank/DDBJ whole genome shotgun (WGS) entry which is preliminary data.</text>
</comment>
<dbReference type="EMBL" id="JBHFEH010000013">
    <property type="protein sequence ID" value="KAL2054902.1"/>
    <property type="molecule type" value="Genomic_DNA"/>
</dbReference>